<dbReference type="InterPro" id="IPR000182">
    <property type="entry name" value="GNAT_dom"/>
</dbReference>
<feature type="domain" description="N-acetyltransferase" evidence="1">
    <location>
        <begin position="14"/>
        <end position="179"/>
    </location>
</feature>
<name>A0A0R2HGE8_9FIRM</name>
<dbReference type="PATRIC" id="fig|1410657.5.peg.156"/>
<keyword evidence="3" id="KW-1185">Reference proteome</keyword>
<dbReference type="PROSITE" id="PS51186">
    <property type="entry name" value="GNAT"/>
    <property type="match status" value="1"/>
</dbReference>
<dbReference type="EMBL" id="JQBL01000001">
    <property type="protein sequence ID" value="KRN51534.1"/>
    <property type="molecule type" value="Genomic_DNA"/>
</dbReference>
<sequence>MKELGTKSLFTKRLVLRRFKEEDIKPFYENYGSDKKINKYITWNPYSSYEDTKEFIKWNIDKYDDPFFFGWVIVYHDEIIGTISGFSFNLFNSSIELGYGISSRYWNNGLASEAGKEVVRFLFEEVGMHKIYASFEKENEASRKVLEHLDFVYEGTSRDAIVKEDGSYCDLVYYSILNDK</sequence>
<dbReference type="Pfam" id="PF13302">
    <property type="entry name" value="Acetyltransf_3"/>
    <property type="match status" value="1"/>
</dbReference>
<dbReference type="GO" id="GO:0016747">
    <property type="term" value="F:acyltransferase activity, transferring groups other than amino-acyl groups"/>
    <property type="evidence" value="ECO:0007669"/>
    <property type="project" value="InterPro"/>
</dbReference>
<protein>
    <recommendedName>
        <fullName evidence="1">N-acetyltransferase domain-containing protein</fullName>
    </recommendedName>
</protein>
<dbReference type="RefSeq" id="WP_031589942.1">
    <property type="nucleotide sequence ID" value="NZ_JQBL01000001.1"/>
</dbReference>
<evidence type="ECO:0000259" key="1">
    <source>
        <dbReference type="PROSITE" id="PS51186"/>
    </source>
</evidence>
<gene>
    <name evidence="2" type="ORF">IV49_GL000154</name>
</gene>
<dbReference type="Proteomes" id="UP000051841">
    <property type="component" value="Unassembled WGS sequence"/>
</dbReference>
<dbReference type="InterPro" id="IPR016181">
    <property type="entry name" value="Acyl_CoA_acyltransferase"/>
</dbReference>
<dbReference type="PANTHER" id="PTHR43792">
    <property type="entry name" value="GNAT FAMILY, PUTATIVE (AFU_ORTHOLOGUE AFUA_3G00765)-RELATED-RELATED"/>
    <property type="match status" value="1"/>
</dbReference>
<dbReference type="AlphaFoldDB" id="A0A0R2HGE8"/>
<dbReference type="SUPFAM" id="SSF55729">
    <property type="entry name" value="Acyl-CoA N-acyltransferases (Nat)"/>
    <property type="match status" value="1"/>
</dbReference>
<evidence type="ECO:0000313" key="3">
    <source>
        <dbReference type="Proteomes" id="UP000051841"/>
    </source>
</evidence>
<proteinExistence type="predicted"/>
<organism evidence="2 3">
    <name type="scientific">Kandleria vitulina DSM 20405</name>
    <dbReference type="NCBI Taxonomy" id="1410657"/>
    <lineage>
        <taxon>Bacteria</taxon>
        <taxon>Bacillati</taxon>
        <taxon>Bacillota</taxon>
        <taxon>Erysipelotrichia</taxon>
        <taxon>Erysipelotrichales</taxon>
        <taxon>Coprobacillaceae</taxon>
        <taxon>Kandleria</taxon>
    </lineage>
</organism>
<accession>A0A0R2HGE8</accession>
<evidence type="ECO:0000313" key="2">
    <source>
        <dbReference type="EMBL" id="KRN51534.1"/>
    </source>
</evidence>
<dbReference type="InterPro" id="IPR051531">
    <property type="entry name" value="N-acetyltransferase"/>
</dbReference>
<reference evidence="2 3" key="1">
    <citation type="journal article" date="2015" name="Genome Announc.">
        <title>Expanding the biotechnology potential of lactobacilli through comparative genomics of 213 strains and associated genera.</title>
        <authorList>
            <person name="Sun Z."/>
            <person name="Harris H.M."/>
            <person name="McCann A."/>
            <person name="Guo C."/>
            <person name="Argimon S."/>
            <person name="Zhang W."/>
            <person name="Yang X."/>
            <person name="Jeffery I.B."/>
            <person name="Cooney J.C."/>
            <person name="Kagawa T.F."/>
            <person name="Liu W."/>
            <person name="Song Y."/>
            <person name="Salvetti E."/>
            <person name="Wrobel A."/>
            <person name="Rasinkangas P."/>
            <person name="Parkhill J."/>
            <person name="Rea M.C."/>
            <person name="O'Sullivan O."/>
            <person name="Ritari J."/>
            <person name="Douillard F.P."/>
            <person name="Paul Ross R."/>
            <person name="Yang R."/>
            <person name="Briner A.E."/>
            <person name="Felis G.E."/>
            <person name="de Vos W.M."/>
            <person name="Barrangou R."/>
            <person name="Klaenhammer T.R."/>
            <person name="Caufield P.W."/>
            <person name="Cui Y."/>
            <person name="Zhang H."/>
            <person name="O'Toole P.W."/>
        </authorList>
    </citation>
    <scope>NUCLEOTIDE SEQUENCE [LARGE SCALE GENOMIC DNA]</scope>
    <source>
        <strain evidence="2 3">DSM 20405</strain>
    </source>
</reference>
<dbReference type="Gene3D" id="3.40.630.30">
    <property type="match status" value="1"/>
</dbReference>
<comment type="caution">
    <text evidence="2">The sequence shown here is derived from an EMBL/GenBank/DDBJ whole genome shotgun (WGS) entry which is preliminary data.</text>
</comment>